<sequence>MSILKKLFPEETQTFISPDSGSRDHSLQYRRLWLYTVLITAFVSLLPLIIMTVVNYYQYRKAFQDELRYRVERLTTNTKRTLEHYLTERIAALTFIINDNSFEELCHQEKLSTTFKILKKSIGGFIDLGVIDSDGSQCSYAGPYALEGKNYKGQDWFHEISFRGVYVSDVFMGYRKFPHLVIAVKHERNNDDFHVLRATIDVEVLNVQISLLGLKPFSDAFIINREGVLQTSSRFFGKVLQRFPLSIPPISEKIEVIDPYEIKGEDYLMGYTYISQSPFIFLVVKHHATAMQNWFTLRTELIGFFAVSMIIILLLIMGFVSYMTRRIREADQKKATAFHNIEYTSKLASIGRLAAGVAHEINNPTAIINEKAGLVKDLVSFTPDFPRKEKMLKLINSILHSVERIKNVTHRLLGFAKHMDIQAETINLDYLLKEVLGFLEKETEFRNIKVFFHISDNLPTIESDRGQLQQVFLNILNNALQAVADNKGEIDIVLEEKGTEKVEIAISDNGPGIPEETLKFIFEPFFTTKKGYGTGLGLSITYGIVKKLDGDIFVTSQVGKGTSFTVSLPVKRPNI</sequence>
<keyword evidence="4" id="KW-1003">Cell membrane</keyword>
<comment type="caution">
    <text evidence="16">The sequence shown here is derived from an EMBL/GenBank/DDBJ whole genome shotgun (WGS) entry which is preliminary data.</text>
</comment>
<dbReference type="InterPro" id="IPR005467">
    <property type="entry name" value="His_kinase_dom"/>
</dbReference>
<keyword evidence="11 14" id="KW-1133">Transmembrane helix</keyword>
<feature type="transmembrane region" description="Helical" evidence="14">
    <location>
        <begin position="301"/>
        <end position="324"/>
    </location>
</feature>
<evidence type="ECO:0000313" key="16">
    <source>
        <dbReference type="EMBL" id="MFC1852570.1"/>
    </source>
</evidence>
<keyword evidence="17" id="KW-1185">Reference proteome</keyword>
<dbReference type="Gene3D" id="1.10.287.130">
    <property type="match status" value="1"/>
</dbReference>
<keyword evidence="12" id="KW-0902">Two-component regulatory system</keyword>
<evidence type="ECO:0000256" key="14">
    <source>
        <dbReference type="SAM" id="Phobius"/>
    </source>
</evidence>
<dbReference type="PANTHER" id="PTHR43065">
    <property type="entry name" value="SENSOR HISTIDINE KINASE"/>
    <property type="match status" value="1"/>
</dbReference>
<dbReference type="Pfam" id="PF02518">
    <property type="entry name" value="HATPase_c"/>
    <property type="match status" value="1"/>
</dbReference>
<dbReference type="InterPro" id="IPR036890">
    <property type="entry name" value="HATPase_C_sf"/>
</dbReference>
<dbReference type="PRINTS" id="PR00344">
    <property type="entry name" value="BCTRLSENSOR"/>
</dbReference>
<dbReference type="Pfam" id="PF02743">
    <property type="entry name" value="dCache_1"/>
    <property type="match status" value="1"/>
</dbReference>
<comment type="subcellular location">
    <subcellularLocation>
        <location evidence="2">Cell membrane</location>
        <topology evidence="2">Multi-pass membrane protein</topology>
    </subcellularLocation>
</comment>
<keyword evidence="10 16" id="KW-0067">ATP-binding</keyword>
<evidence type="ECO:0000256" key="13">
    <source>
        <dbReference type="ARBA" id="ARBA00023136"/>
    </source>
</evidence>
<keyword evidence="5" id="KW-0597">Phosphoprotein</keyword>
<evidence type="ECO:0000256" key="5">
    <source>
        <dbReference type="ARBA" id="ARBA00022553"/>
    </source>
</evidence>
<organism evidence="16 17">
    <name type="scientific">candidate division CSSED10-310 bacterium</name>
    <dbReference type="NCBI Taxonomy" id="2855610"/>
    <lineage>
        <taxon>Bacteria</taxon>
        <taxon>Bacteria division CSSED10-310</taxon>
    </lineage>
</organism>
<evidence type="ECO:0000256" key="11">
    <source>
        <dbReference type="ARBA" id="ARBA00022989"/>
    </source>
</evidence>
<evidence type="ECO:0000256" key="2">
    <source>
        <dbReference type="ARBA" id="ARBA00004651"/>
    </source>
</evidence>
<reference evidence="16 17" key="1">
    <citation type="submission" date="2024-09" db="EMBL/GenBank/DDBJ databases">
        <title>Laminarin stimulates single cell rates of sulfate reduction while oxygen inhibits transcriptomic activity in coastal marine sediment.</title>
        <authorList>
            <person name="Lindsay M."/>
            <person name="Orcutt B."/>
            <person name="Emerson D."/>
            <person name="Stepanauskas R."/>
            <person name="D'Angelo T."/>
        </authorList>
    </citation>
    <scope>NUCLEOTIDE SEQUENCE [LARGE SCALE GENOMIC DNA]</scope>
    <source>
        <strain evidence="16">SAG AM-311-K15</strain>
    </source>
</reference>
<dbReference type="InterPro" id="IPR004358">
    <property type="entry name" value="Sig_transdc_His_kin-like_C"/>
</dbReference>
<proteinExistence type="predicted"/>
<dbReference type="PANTHER" id="PTHR43065:SF46">
    <property type="entry name" value="C4-DICARBOXYLATE TRANSPORT SENSOR PROTEIN DCTB"/>
    <property type="match status" value="1"/>
</dbReference>
<dbReference type="EMBL" id="JBHPBY010000333">
    <property type="protein sequence ID" value="MFC1852570.1"/>
    <property type="molecule type" value="Genomic_DNA"/>
</dbReference>
<dbReference type="Proteomes" id="UP001594351">
    <property type="component" value="Unassembled WGS sequence"/>
</dbReference>
<gene>
    <name evidence="16" type="ORF">ACFL27_20425</name>
</gene>
<dbReference type="InterPro" id="IPR003661">
    <property type="entry name" value="HisK_dim/P_dom"/>
</dbReference>
<evidence type="ECO:0000313" key="17">
    <source>
        <dbReference type="Proteomes" id="UP001594351"/>
    </source>
</evidence>
<dbReference type="InterPro" id="IPR033479">
    <property type="entry name" value="dCache_1"/>
</dbReference>
<dbReference type="EC" id="2.7.13.3" evidence="3"/>
<keyword evidence="13 14" id="KW-0472">Membrane</keyword>
<evidence type="ECO:0000256" key="7">
    <source>
        <dbReference type="ARBA" id="ARBA00022692"/>
    </source>
</evidence>
<dbReference type="Gene3D" id="3.30.565.10">
    <property type="entry name" value="Histidine kinase-like ATPase, C-terminal domain"/>
    <property type="match status" value="1"/>
</dbReference>
<dbReference type="PROSITE" id="PS50109">
    <property type="entry name" value="HIS_KIN"/>
    <property type="match status" value="1"/>
</dbReference>
<keyword evidence="9" id="KW-0418">Kinase</keyword>
<evidence type="ECO:0000259" key="15">
    <source>
        <dbReference type="PROSITE" id="PS50109"/>
    </source>
</evidence>
<protein>
    <recommendedName>
        <fullName evidence="3">histidine kinase</fullName>
        <ecNumber evidence="3">2.7.13.3</ecNumber>
    </recommendedName>
</protein>
<comment type="catalytic activity">
    <reaction evidence="1">
        <text>ATP + protein L-histidine = ADP + protein N-phospho-L-histidine.</text>
        <dbReference type="EC" id="2.7.13.3"/>
    </reaction>
</comment>
<dbReference type="SUPFAM" id="SSF55874">
    <property type="entry name" value="ATPase domain of HSP90 chaperone/DNA topoisomerase II/histidine kinase"/>
    <property type="match status" value="1"/>
</dbReference>
<feature type="domain" description="Histidine kinase" evidence="15">
    <location>
        <begin position="356"/>
        <end position="572"/>
    </location>
</feature>
<dbReference type="CDD" id="cd00082">
    <property type="entry name" value="HisKA"/>
    <property type="match status" value="1"/>
</dbReference>
<keyword evidence="6" id="KW-0808">Transferase</keyword>
<name>A0ABV6Z2A1_UNCC1</name>
<evidence type="ECO:0000256" key="1">
    <source>
        <dbReference type="ARBA" id="ARBA00000085"/>
    </source>
</evidence>
<evidence type="ECO:0000256" key="3">
    <source>
        <dbReference type="ARBA" id="ARBA00012438"/>
    </source>
</evidence>
<dbReference type="InterPro" id="IPR036097">
    <property type="entry name" value="HisK_dim/P_sf"/>
</dbReference>
<keyword evidence="8" id="KW-0547">Nucleotide-binding</keyword>
<dbReference type="InterPro" id="IPR003594">
    <property type="entry name" value="HATPase_dom"/>
</dbReference>
<keyword evidence="7 14" id="KW-0812">Transmembrane</keyword>
<evidence type="ECO:0000256" key="8">
    <source>
        <dbReference type="ARBA" id="ARBA00022741"/>
    </source>
</evidence>
<evidence type="ECO:0000256" key="12">
    <source>
        <dbReference type="ARBA" id="ARBA00023012"/>
    </source>
</evidence>
<dbReference type="GO" id="GO:0005524">
    <property type="term" value="F:ATP binding"/>
    <property type="evidence" value="ECO:0007669"/>
    <property type="project" value="UniProtKB-KW"/>
</dbReference>
<dbReference type="SMART" id="SM00387">
    <property type="entry name" value="HATPase_c"/>
    <property type="match status" value="1"/>
</dbReference>
<evidence type="ECO:0000256" key="10">
    <source>
        <dbReference type="ARBA" id="ARBA00022840"/>
    </source>
</evidence>
<evidence type="ECO:0000256" key="6">
    <source>
        <dbReference type="ARBA" id="ARBA00022679"/>
    </source>
</evidence>
<dbReference type="SUPFAM" id="SSF47384">
    <property type="entry name" value="Homodimeric domain of signal transducing histidine kinase"/>
    <property type="match status" value="1"/>
</dbReference>
<feature type="transmembrane region" description="Helical" evidence="14">
    <location>
        <begin position="32"/>
        <end position="57"/>
    </location>
</feature>
<evidence type="ECO:0000256" key="9">
    <source>
        <dbReference type="ARBA" id="ARBA00022777"/>
    </source>
</evidence>
<evidence type="ECO:0000256" key="4">
    <source>
        <dbReference type="ARBA" id="ARBA00022475"/>
    </source>
</evidence>
<accession>A0ABV6Z2A1</accession>